<dbReference type="PANTHER" id="PTHR24243">
    <property type="entry name" value="G-PROTEIN COUPLED RECEPTOR"/>
    <property type="match status" value="1"/>
</dbReference>
<evidence type="ECO:0000256" key="1">
    <source>
        <dbReference type="ARBA" id="ARBA00004141"/>
    </source>
</evidence>
<proteinExistence type="predicted"/>
<keyword evidence="11" id="KW-1185">Reference proteome</keyword>
<feature type="transmembrane region" description="Helical" evidence="9">
    <location>
        <begin position="347"/>
        <end position="369"/>
    </location>
</feature>
<evidence type="ECO:0000256" key="3">
    <source>
        <dbReference type="ARBA" id="ARBA00022989"/>
    </source>
</evidence>
<keyword evidence="6" id="KW-0675">Receptor</keyword>
<evidence type="ECO:0000256" key="2">
    <source>
        <dbReference type="ARBA" id="ARBA00022692"/>
    </source>
</evidence>
<feature type="domain" description="G-protein coupled receptors family 1 profile" evidence="10">
    <location>
        <begin position="57"/>
        <end position="367"/>
    </location>
</feature>
<evidence type="ECO:0000256" key="6">
    <source>
        <dbReference type="ARBA" id="ARBA00023170"/>
    </source>
</evidence>
<keyword evidence="7" id="KW-0807">Transducer</keyword>
<dbReference type="AlphaFoldDB" id="A0A7E4W6B9"/>
<feature type="region of interest" description="Disordered" evidence="8">
    <location>
        <begin position="414"/>
        <end position="433"/>
    </location>
</feature>
<feature type="transmembrane region" description="Helical" evidence="9">
    <location>
        <begin position="213"/>
        <end position="236"/>
    </location>
</feature>
<protein>
    <submittedName>
        <fullName evidence="12">G_PROTEIN_RECEP_F1_2 domain-containing protein</fullName>
    </submittedName>
</protein>
<dbReference type="GO" id="GO:0004930">
    <property type="term" value="F:G protein-coupled receptor activity"/>
    <property type="evidence" value="ECO:0007669"/>
    <property type="project" value="UniProtKB-KW"/>
</dbReference>
<feature type="transmembrane region" description="Helical" evidence="9">
    <location>
        <begin position="119"/>
        <end position="139"/>
    </location>
</feature>
<dbReference type="Pfam" id="PF00001">
    <property type="entry name" value="7tm_1"/>
    <property type="match status" value="1"/>
</dbReference>
<reference evidence="12" key="2">
    <citation type="submission" date="2020-10" db="UniProtKB">
        <authorList>
            <consortium name="WormBaseParasite"/>
        </authorList>
    </citation>
    <scope>IDENTIFICATION</scope>
</reference>
<evidence type="ECO:0000313" key="12">
    <source>
        <dbReference type="WBParaSite" id="Pan_g7604.t1"/>
    </source>
</evidence>
<keyword evidence="2 9" id="KW-0812">Transmembrane</keyword>
<feature type="transmembrane region" description="Helical" evidence="9">
    <location>
        <begin position="307"/>
        <end position="327"/>
    </location>
</feature>
<evidence type="ECO:0000256" key="9">
    <source>
        <dbReference type="SAM" id="Phobius"/>
    </source>
</evidence>
<comment type="subcellular location">
    <subcellularLocation>
        <location evidence="1">Membrane</location>
        <topology evidence="1">Multi-pass membrane protein</topology>
    </subcellularLocation>
</comment>
<evidence type="ECO:0000313" key="11">
    <source>
        <dbReference type="Proteomes" id="UP000492821"/>
    </source>
</evidence>
<dbReference type="PROSITE" id="PS50262">
    <property type="entry name" value="G_PROTEIN_RECEP_F1_2"/>
    <property type="match status" value="1"/>
</dbReference>
<keyword evidence="3 9" id="KW-1133">Transmembrane helix</keyword>
<keyword evidence="4" id="KW-0297">G-protein coupled receptor</keyword>
<dbReference type="WBParaSite" id="Pan_g7604.t1">
    <property type="protein sequence ID" value="Pan_g7604.t1"/>
    <property type="gene ID" value="Pan_g7604"/>
</dbReference>
<feature type="transmembrane region" description="Helical" evidence="9">
    <location>
        <begin position="78"/>
        <end position="99"/>
    </location>
</feature>
<dbReference type="InterPro" id="IPR000276">
    <property type="entry name" value="GPCR_Rhodpsn"/>
</dbReference>
<evidence type="ECO:0000256" key="7">
    <source>
        <dbReference type="ARBA" id="ARBA00023224"/>
    </source>
</evidence>
<dbReference type="PRINTS" id="PR00237">
    <property type="entry name" value="GPCRRHODOPSN"/>
</dbReference>
<organism evidence="11 12">
    <name type="scientific">Panagrellus redivivus</name>
    <name type="common">Microworm</name>
    <dbReference type="NCBI Taxonomy" id="6233"/>
    <lineage>
        <taxon>Eukaryota</taxon>
        <taxon>Metazoa</taxon>
        <taxon>Ecdysozoa</taxon>
        <taxon>Nematoda</taxon>
        <taxon>Chromadorea</taxon>
        <taxon>Rhabditida</taxon>
        <taxon>Tylenchina</taxon>
        <taxon>Panagrolaimomorpha</taxon>
        <taxon>Panagrolaimoidea</taxon>
        <taxon>Panagrolaimidae</taxon>
        <taxon>Panagrellus</taxon>
    </lineage>
</organism>
<keyword evidence="5 9" id="KW-0472">Membrane</keyword>
<reference evidence="11" key="1">
    <citation type="journal article" date="2013" name="Genetics">
        <title>The draft genome and transcriptome of Panagrellus redivivus are shaped by the harsh demands of a free-living lifestyle.</title>
        <authorList>
            <person name="Srinivasan J."/>
            <person name="Dillman A.R."/>
            <person name="Macchietto M.G."/>
            <person name="Heikkinen L."/>
            <person name="Lakso M."/>
            <person name="Fracchia K.M."/>
            <person name="Antoshechkin I."/>
            <person name="Mortazavi A."/>
            <person name="Wong G."/>
            <person name="Sternberg P.W."/>
        </authorList>
    </citation>
    <scope>NUCLEOTIDE SEQUENCE [LARGE SCALE GENOMIC DNA]</scope>
    <source>
        <strain evidence="11">MT8872</strain>
    </source>
</reference>
<dbReference type="InterPro" id="IPR017452">
    <property type="entry name" value="GPCR_Rhodpsn_7TM"/>
</dbReference>
<dbReference type="Proteomes" id="UP000492821">
    <property type="component" value="Unassembled WGS sequence"/>
</dbReference>
<evidence type="ECO:0000256" key="8">
    <source>
        <dbReference type="SAM" id="MobiDB-lite"/>
    </source>
</evidence>
<dbReference type="GO" id="GO:0005886">
    <property type="term" value="C:plasma membrane"/>
    <property type="evidence" value="ECO:0007669"/>
    <property type="project" value="TreeGrafter"/>
</dbReference>
<dbReference type="SUPFAM" id="SSF81321">
    <property type="entry name" value="Family A G protein-coupled receptor-like"/>
    <property type="match status" value="1"/>
</dbReference>
<accession>A0A7E4W6B9</accession>
<dbReference type="Gene3D" id="1.20.1070.10">
    <property type="entry name" value="Rhodopsin 7-helix transmembrane proteins"/>
    <property type="match status" value="1"/>
</dbReference>
<feature type="transmembrane region" description="Helical" evidence="9">
    <location>
        <begin position="44"/>
        <end position="66"/>
    </location>
</feature>
<evidence type="ECO:0000256" key="4">
    <source>
        <dbReference type="ARBA" id="ARBA00023040"/>
    </source>
</evidence>
<evidence type="ECO:0000256" key="5">
    <source>
        <dbReference type="ARBA" id="ARBA00023136"/>
    </source>
</evidence>
<feature type="transmembrane region" description="Helical" evidence="9">
    <location>
        <begin position="159"/>
        <end position="180"/>
    </location>
</feature>
<evidence type="ECO:0000259" key="10">
    <source>
        <dbReference type="PROSITE" id="PS50262"/>
    </source>
</evidence>
<sequence length="451" mass="50578">MNTTFLNSTHLPSIGDDAEVADYEAVDCEEGSLLDQEHIRTPIIAMYIIVFAIVLCGNAFTIIVICIHRSMRTATNFFLANLAFADMLVAFFCILQNMFHIVGLKNGQWPLGETVCKLYVLFLHLIPCTSIGILVCVSLEKYIAVLHPLMALKLLTNKLRVIMMIITWVSSIAFNLPYYFTTVEKRFFGAAACTRDMTGYGWLSMRDMITASFVVWFCMPLATIGFLYTRIGLVLWQSGLKPLEIRYSSDSYGGPPTLTINYEVDESNNNSDGRTLMRANSNGVGSKIYDDTHMSTSSEMFESRKKIIRLLIAIVCSFALLTLPHHARLLYTMWTDSFMCNSTPVALLQPLSYLALFMSSGVNPILYAFMSQRFREAVRDIIKCRTGANRRKHTRTRTFVSDLPEASRSPSLLVRDPTHYVPPPPATTDGGNMLSVNGYSLRVSVPTRSSS</sequence>
<dbReference type="PANTHER" id="PTHR24243:SF224">
    <property type="entry name" value="G-PROTEIN COUPLED RECEPTOR 19-RELATED"/>
    <property type="match status" value="1"/>
</dbReference>
<name>A0A7E4W6B9_PANRE</name>